<comment type="caution">
    <text evidence="2">The sequence shown here is derived from an EMBL/GenBank/DDBJ whole genome shotgun (WGS) entry which is preliminary data.</text>
</comment>
<dbReference type="Proteomes" id="UP000299102">
    <property type="component" value="Unassembled WGS sequence"/>
</dbReference>
<evidence type="ECO:0000313" key="2">
    <source>
        <dbReference type="EMBL" id="GBP21248.1"/>
    </source>
</evidence>
<protein>
    <submittedName>
        <fullName evidence="2">Uncharacterized protein</fullName>
    </submittedName>
</protein>
<evidence type="ECO:0000313" key="3">
    <source>
        <dbReference type="Proteomes" id="UP000299102"/>
    </source>
</evidence>
<dbReference type="OrthoDB" id="550012at2759"/>
<accession>A0A4C1U4R3</accession>
<keyword evidence="3" id="KW-1185">Reference proteome</keyword>
<gene>
    <name evidence="2" type="ORF">EVAR_84375_1</name>
</gene>
<evidence type="ECO:0000256" key="1">
    <source>
        <dbReference type="SAM" id="MobiDB-lite"/>
    </source>
</evidence>
<reference evidence="2 3" key="1">
    <citation type="journal article" date="2019" name="Commun. Biol.">
        <title>The bagworm genome reveals a unique fibroin gene that provides high tensile strength.</title>
        <authorList>
            <person name="Kono N."/>
            <person name="Nakamura H."/>
            <person name="Ohtoshi R."/>
            <person name="Tomita M."/>
            <person name="Numata K."/>
            <person name="Arakawa K."/>
        </authorList>
    </citation>
    <scope>NUCLEOTIDE SEQUENCE [LARGE SCALE GENOMIC DNA]</scope>
</reference>
<sequence>MQSPNSMCGESRKDRCRYSDFRKRCGLKEDVATRVERGMLRWSGHLERMNESRLTKQIYRVNVCNGKCEPMGALPRRRNRARVRRSDGAVTGEYHRDERKRDVTVAAQCILRGITHTHSCANPDTPERGSKEH</sequence>
<name>A0A4C1U4R3_EUMVA</name>
<dbReference type="EMBL" id="BGZK01000126">
    <property type="protein sequence ID" value="GBP21248.1"/>
    <property type="molecule type" value="Genomic_DNA"/>
</dbReference>
<feature type="region of interest" description="Disordered" evidence="1">
    <location>
        <begin position="76"/>
        <end position="96"/>
    </location>
</feature>
<organism evidence="2 3">
    <name type="scientific">Eumeta variegata</name>
    <name type="common">Bagworm moth</name>
    <name type="synonym">Eumeta japonica</name>
    <dbReference type="NCBI Taxonomy" id="151549"/>
    <lineage>
        <taxon>Eukaryota</taxon>
        <taxon>Metazoa</taxon>
        <taxon>Ecdysozoa</taxon>
        <taxon>Arthropoda</taxon>
        <taxon>Hexapoda</taxon>
        <taxon>Insecta</taxon>
        <taxon>Pterygota</taxon>
        <taxon>Neoptera</taxon>
        <taxon>Endopterygota</taxon>
        <taxon>Lepidoptera</taxon>
        <taxon>Glossata</taxon>
        <taxon>Ditrysia</taxon>
        <taxon>Tineoidea</taxon>
        <taxon>Psychidae</taxon>
        <taxon>Oiketicinae</taxon>
        <taxon>Eumeta</taxon>
    </lineage>
</organism>
<proteinExistence type="predicted"/>
<dbReference type="AlphaFoldDB" id="A0A4C1U4R3"/>